<name>A0A418YKW7_9GAMM</name>
<dbReference type="InterPro" id="IPR023229">
    <property type="entry name" value="T2SS_M_periplasmic_sf"/>
</dbReference>
<keyword evidence="6 11" id="KW-0812">Transmembrane</keyword>
<dbReference type="PIRSF" id="PIRSF006291">
    <property type="entry name" value="GspM"/>
    <property type="match status" value="1"/>
</dbReference>
<dbReference type="Pfam" id="PF04612">
    <property type="entry name" value="T2SSM"/>
    <property type="match status" value="1"/>
</dbReference>
<keyword evidence="5 10" id="KW-0997">Cell inner membrane</keyword>
<gene>
    <name evidence="12" type="ORF">D1Z90_02475</name>
</gene>
<organism evidence="12 13">
    <name type="scientific">Motilimonas pumila</name>
    <dbReference type="NCBI Taxonomy" id="2303987"/>
    <lineage>
        <taxon>Bacteria</taxon>
        <taxon>Pseudomonadati</taxon>
        <taxon>Pseudomonadota</taxon>
        <taxon>Gammaproteobacteria</taxon>
        <taxon>Alteromonadales</taxon>
        <taxon>Alteromonadales genera incertae sedis</taxon>
        <taxon>Motilimonas</taxon>
    </lineage>
</organism>
<sequence length="157" mass="17345">MMEKWNELAPREQALAIISAIVLLAAGLYWGLYAPMSEEVALMEKKVANHQKTLTWMKANGQKVAESKAQNRRPSGNVNLNQVVGQSARNASITLSRIQPKGKDLEVWIDNIEFNKLLHWLDQLSSRYGVKVINTDLATGDAPGTVKVRKLHLGAAG</sequence>
<evidence type="ECO:0000256" key="8">
    <source>
        <dbReference type="ARBA" id="ARBA00022989"/>
    </source>
</evidence>
<dbReference type="InterPro" id="IPR007690">
    <property type="entry name" value="T2SS_GspM"/>
</dbReference>
<evidence type="ECO:0000256" key="11">
    <source>
        <dbReference type="SAM" id="Phobius"/>
    </source>
</evidence>
<dbReference type="OrthoDB" id="6624834at2"/>
<keyword evidence="3 10" id="KW-0813">Transport</keyword>
<evidence type="ECO:0000313" key="13">
    <source>
        <dbReference type="Proteomes" id="UP000283255"/>
    </source>
</evidence>
<dbReference type="AlphaFoldDB" id="A0A418YKW7"/>
<evidence type="ECO:0000256" key="6">
    <source>
        <dbReference type="ARBA" id="ARBA00022692"/>
    </source>
</evidence>
<comment type="caution">
    <text evidence="12">The sequence shown here is derived from an EMBL/GenBank/DDBJ whole genome shotgun (WGS) entry which is preliminary data.</text>
</comment>
<evidence type="ECO:0000313" key="12">
    <source>
        <dbReference type="EMBL" id="RJG51613.1"/>
    </source>
</evidence>
<protein>
    <recommendedName>
        <fullName evidence="10">Type II secretion system protein M</fullName>
        <shortName evidence="10">T2SS protein M</shortName>
    </recommendedName>
    <alternativeName>
        <fullName evidence="10">General secretion pathway protein M</fullName>
    </alternativeName>
</protein>
<comment type="subcellular location">
    <subcellularLocation>
        <location evidence="1">Cell inner membrane</location>
        <topology evidence="1">Single-pass membrane protein</topology>
    </subcellularLocation>
</comment>
<keyword evidence="8 11" id="KW-1133">Transmembrane helix</keyword>
<dbReference type="GO" id="GO:0015627">
    <property type="term" value="C:type II protein secretion system complex"/>
    <property type="evidence" value="ECO:0007669"/>
    <property type="project" value="InterPro"/>
</dbReference>
<comment type="function">
    <text evidence="10">Inner membrane component of the type II secretion system required for the energy-dependent secretion of extracellular factors such as proteases and toxins from the periplasm.</text>
</comment>
<reference evidence="12 13" key="1">
    <citation type="submission" date="2018-09" db="EMBL/GenBank/DDBJ databases">
        <authorList>
            <person name="Wang F."/>
        </authorList>
    </citation>
    <scope>NUCLEOTIDE SEQUENCE [LARGE SCALE GENOMIC DNA]</scope>
    <source>
        <strain evidence="12 13">PLHSC7-2</strain>
    </source>
</reference>
<proteinExistence type="inferred from homology"/>
<dbReference type="Gene3D" id="3.30.1360.100">
    <property type="entry name" value="General secretion pathway protein M, EpsM"/>
    <property type="match status" value="1"/>
</dbReference>
<keyword evidence="7 10" id="KW-0653">Protein transport</keyword>
<evidence type="ECO:0000256" key="7">
    <source>
        <dbReference type="ARBA" id="ARBA00022927"/>
    </source>
</evidence>
<evidence type="ECO:0000256" key="2">
    <source>
        <dbReference type="ARBA" id="ARBA00010637"/>
    </source>
</evidence>
<feature type="transmembrane region" description="Helical" evidence="11">
    <location>
        <begin position="14"/>
        <end position="36"/>
    </location>
</feature>
<keyword evidence="4 10" id="KW-1003">Cell membrane</keyword>
<dbReference type="RefSeq" id="WP_119909137.1">
    <property type="nucleotide sequence ID" value="NZ_QZCH01000001.1"/>
</dbReference>
<keyword evidence="13" id="KW-1185">Reference proteome</keyword>
<evidence type="ECO:0000256" key="3">
    <source>
        <dbReference type="ARBA" id="ARBA00022448"/>
    </source>
</evidence>
<evidence type="ECO:0000256" key="9">
    <source>
        <dbReference type="ARBA" id="ARBA00023136"/>
    </source>
</evidence>
<dbReference type="Proteomes" id="UP000283255">
    <property type="component" value="Unassembled WGS sequence"/>
</dbReference>
<dbReference type="GO" id="GO:0005886">
    <property type="term" value="C:plasma membrane"/>
    <property type="evidence" value="ECO:0007669"/>
    <property type="project" value="UniProtKB-SubCell"/>
</dbReference>
<dbReference type="GO" id="GO:0015628">
    <property type="term" value="P:protein secretion by the type II secretion system"/>
    <property type="evidence" value="ECO:0007669"/>
    <property type="project" value="InterPro"/>
</dbReference>
<accession>A0A418YKW7</accession>
<evidence type="ECO:0000256" key="10">
    <source>
        <dbReference type="PIRNR" id="PIRNR006291"/>
    </source>
</evidence>
<evidence type="ECO:0000256" key="4">
    <source>
        <dbReference type="ARBA" id="ARBA00022475"/>
    </source>
</evidence>
<evidence type="ECO:0000256" key="5">
    <source>
        <dbReference type="ARBA" id="ARBA00022519"/>
    </source>
</evidence>
<dbReference type="SUPFAM" id="SSF103054">
    <property type="entry name" value="General secretion pathway protein M, EpsM"/>
    <property type="match status" value="1"/>
</dbReference>
<evidence type="ECO:0000256" key="1">
    <source>
        <dbReference type="ARBA" id="ARBA00004377"/>
    </source>
</evidence>
<reference evidence="12 13" key="2">
    <citation type="submission" date="2019-01" db="EMBL/GenBank/DDBJ databases">
        <title>Motilimonas pumilus sp. nov., isolated from the gut of sea cucumber (Apostichopus japonicus).</title>
        <authorList>
            <person name="Wang F.-Q."/>
            <person name="Ren L.-H."/>
            <person name="Lin Y.-W."/>
            <person name="Sun G.-H."/>
            <person name="Du Z.-J."/>
            <person name="Zhao J.-X."/>
            <person name="Liu X.-J."/>
            <person name="Liu L.-J."/>
        </authorList>
    </citation>
    <scope>NUCLEOTIDE SEQUENCE [LARGE SCALE GENOMIC DNA]</scope>
    <source>
        <strain evidence="12 13">PLHSC7-2</strain>
    </source>
</reference>
<keyword evidence="9 10" id="KW-0472">Membrane</keyword>
<dbReference type="EMBL" id="QZCH01000001">
    <property type="protein sequence ID" value="RJG51613.1"/>
    <property type="molecule type" value="Genomic_DNA"/>
</dbReference>
<comment type="similarity">
    <text evidence="2 10">Belongs to the GSP M family.</text>
</comment>